<organism evidence="1 2">
    <name type="scientific">Allofournierella massiliensis</name>
    <dbReference type="NCBI Taxonomy" id="1650663"/>
    <lineage>
        <taxon>Bacteria</taxon>
        <taxon>Bacillati</taxon>
        <taxon>Bacillota</taxon>
        <taxon>Clostridia</taxon>
        <taxon>Eubacteriales</taxon>
        <taxon>Oscillospiraceae</taxon>
        <taxon>Allofournierella</taxon>
    </lineage>
</organism>
<evidence type="ECO:0000313" key="1">
    <source>
        <dbReference type="EMBL" id="MDM8200846.1"/>
    </source>
</evidence>
<dbReference type="Pfam" id="PF04463">
    <property type="entry name" value="2-thiour_desulf"/>
    <property type="match status" value="1"/>
</dbReference>
<dbReference type="RefSeq" id="WP_289599530.1">
    <property type="nucleotide sequence ID" value="NZ_JAUDCL010000008.1"/>
</dbReference>
<sequence>MKLLVSACLLGCACRYDGAAKQNRPLVDWLKSHDCTPVPVCPEIYGGLPTPRTPAERQGSRVVNRDGQDVTAQYEKGAAEALALARLAGCEAAVLKARSPSCGCGLVYDGSFSGTLVPGNGVAADLLLKNGLPVFSEETLDRLDQWAQSRHSET</sequence>
<dbReference type="EMBL" id="JAUDCL010000008">
    <property type="protein sequence ID" value="MDM8200846.1"/>
    <property type="molecule type" value="Genomic_DNA"/>
</dbReference>
<name>A0ABT7UPN2_9FIRM</name>
<dbReference type="PANTHER" id="PTHR30087:SF1">
    <property type="entry name" value="HYPOTHETICAL CYTOSOLIC PROTEIN"/>
    <property type="match status" value="1"/>
</dbReference>
<reference evidence="1 2" key="1">
    <citation type="submission" date="2023-06" db="EMBL/GenBank/DDBJ databases">
        <title>Identification and characterization of horizontal gene transfer across gut microbiota members of farm animals based on homology search.</title>
        <authorList>
            <person name="Schwarzerova J."/>
            <person name="Nykrynova M."/>
            <person name="Jureckova K."/>
            <person name="Cejkova D."/>
            <person name="Rychlik I."/>
        </authorList>
    </citation>
    <scope>NUCLEOTIDE SEQUENCE [LARGE SCALE GENOMIC DNA]</scope>
    <source>
        <strain evidence="1 2">ET340</strain>
    </source>
</reference>
<protein>
    <submittedName>
        <fullName evidence="1">DUF523 domain-containing protein</fullName>
    </submittedName>
</protein>
<proteinExistence type="predicted"/>
<keyword evidence="2" id="KW-1185">Reference proteome</keyword>
<dbReference type="PANTHER" id="PTHR30087">
    <property type="entry name" value="INNER MEMBRANE PROTEIN"/>
    <property type="match status" value="1"/>
</dbReference>
<accession>A0ABT7UPN2</accession>
<evidence type="ECO:0000313" key="2">
    <source>
        <dbReference type="Proteomes" id="UP001529380"/>
    </source>
</evidence>
<reference evidence="2" key="2">
    <citation type="submission" date="2023-06" db="EMBL/GenBank/DDBJ databases">
        <title>Identification and characterization of horizontal gene transfer across gut microbiota members of farm animals based on homology search.</title>
        <authorList>
            <person name="Zeman M."/>
            <person name="Kubasova T."/>
            <person name="Jahodarova E."/>
            <person name="Nykrynova M."/>
            <person name="Rychlik I."/>
        </authorList>
    </citation>
    <scope>NUCLEOTIDE SEQUENCE [LARGE SCALE GENOMIC DNA]</scope>
    <source>
        <strain evidence="2">ET340</strain>
    </source>
</reference>
<gene>
    <name evidence="1" type="ORF">QUW08_05995</name>
</gene>
<comment type="caution">
    <text evidence="1">The sequence shown here is derived from an EMBL/GenBank/DDBJ whole genome shotgun (WGS) entry which is preliminary data.</text>
</comment>
<dbReference type="InterPro" id="IPR007553">
    <property type="entry name" value="2-thiour_desulf"/>
</dbReference>
<reference evidence="1 2" key="3">
    <citation type="submission" date="2023-06" db="EMBL/GenBank/DDBJ databases">
        <authorList>
            <person name="Zeman M."/>
            <person name="Kubasova T."/>
            <person name="Jahodarova E."/>
            <person name="Nykrynova M."/>
            <person name="Rychlik I."/>
        </authorList>
    </citation>
    <scope>NUCLEOTIDE SEQUENCE [LARGE SCALE GENOMIC DNA]</scope>
    <source>
        <strain evidence="1 2">ET340</strain>
    </source>
</reference>
<dbReference type="Proteomes" id="UP001529380">
    <property type="component" value="Unassembled WGS sequence"/>
</dbReference>